<dbReference type="InterPro" id="IPR008995">
    <property type="entry name" value="Mo/tungstate-bd_C_term_dom"/>
</dbReference>
<dbReference type="EMBL" id="AUZX01012977">
    <property type="protein sequence ID" value="EQD37314.1"/>
    <property type="molecule type" value="Genomic_DNA"/>
</dbReference>
<evidence type="ECO:0000313" key="1">
    <source>
        <dbReference type="EMBL" id="EQD37314.1"/>
    </source>
</evidence>
<name>T1A8T8_9ZZZZ</name>
<dbReference type="GO" id="GO:0005524">
    <property type="term" value="F:ATP binding"/>
    <property type="evidence" value="ECO:0007669"/>
    <property type="project" value="UniProtKB-KW"/>
</dbReference>
<protein>
    <submittedName>
        <fullName evidence="1">ABC transporter, ATP-binding protein</fullName>
    </submittedName>
</protein>
<dbReference type="SUPFAM" id="SSF52540">
    <property type="entry name" value="P-loop containing nucleoside triphosphate hydrolases"/>
    <property type="match status" value="1"/>
</dbReference>
<reference evidence="1" key="1">
    <citation type="submission" date="2013-08" db="EMBL/GenBank/DDBJ databases">
        <authorList>
            <person name="Mendez C."/>
            <person name="Richter M."/>
            <person name="Ferrer M."/>
            <person name="Sanchez J."/>
        </authorList>
    </citation>
    <scope>NUCLEOTIDE SEQUENCE</scope>
</reference>
<accession>T1A8T8</accession>
<keyword evidence="1" id="KW-0067">ATP-binding</keyword>
<dbReference type="Gene3D" id="3.40.50.300">
    <property type="entry name" value="P-loop containing nucleotide triphosphate hydrolases"/>
    <property type="match status" value="1"/>
</dbReference>
<reference evidence="1" key="2">
    <citation type="journal article" date="2014" name="ISME J.">
        <title>Microbial stratification in low pH oxic and suboxic macroscopic growths along an acid mine drainage.</title>
        <authorList>
            <person name="Mendez-Garcia C."/>
            <person name="Mesa V."/>
            <person name="Sprenger R.R."/>
            <person name="Richter M."/>
            <person name="Diez M.S."/>
            <person name="Solano J."/>
            <person name="Bargiela R."/>
            <person name="Golyshina O.V."/>
            <person name="Manteca A."/>
            <person name="Ramos J.L."/>
            <person name="Gallego J.R."/>
            <person name="Llorente I."/>
            <person name="Martins Dos Santos V.A."/>
            <person name="Jensen O.N."/>
            <person name="Pelaez A.I."/>
            <person name="Sanchez J."/>
            <person name="Ferrer M."/>
        </authorList>
    </citation>
    <scope>NUCLEOTIDE SEQUENCE</scope>
</reference>
<organism evidence="1">
    <name type="scientific">mine drainage metagenome</name>
    <dbReference type="NCBI Taxonomy" id="410659"/>
    <lineage>
        <taxon>unclassified sequences</taxon>
        <taxon>metagenomes</taxon>
        <taxon>ecological metagenomes</taxon>
    </lineage>
</organism>
<dbReference type="InterPro" id="IPR027417">
    <property type="entry name" value="P-loop_NTPase"/>
</dbReference>
<gene>
    <name evidence="1" type="ORF">B1A_17639</name>
</gene>
<dbReference type="SUPFAM" id="SSF50331">
    <property type="entry name" value="MOP-like"/>
    <property type="match status" value="1"/>
</dbReference>
<comment type="caution">
    <text evidence="1">The sequence shown here is derived from an EMBL/GenBank/DDBJ whole genome shotgun (WGS) entry which is preliminary data.</text>
</comment>
<keyword evidence="1" id="KW-0547">Nucleotide-binding</keyword>
<proteinExistence type="predicted"/>
<sequence length="185" mass="19505">MIAQVRLLGLPALAVTHDPHLALMADWMAVMVARRIVQQGTPRQVLAAPASMAVARLLGIRNRLRGVVVDAGHVAVDGVLLAASAAAGLACGQPVGVLLRAEDIELLPAAADSGANPADPLWALASLREEGLATRVITSTPLRLEALLPRDRADAIALRAGQPMRLRIDPRHVQLCMPDPATEPF</sequence>
<dbReference type="AlphaFoldDB" id="T1A8T8"/>